<evidence type="ECO:0000256" key="4">
    <source>
        <dbReference type="ARBA" id="ARBA00022741"/>
    </source>
</evidence>
<feature type="transmembrane region" description="Helical" evidence="8">
    <location>
        <begin position="133"/>
        <end position="155"/>
    </location>
</feature>
<dbReference type="PROSITE" id="PS50928">
    <property type="entry name" value="ABC_TM1"/>
    <property type="match status" value="1"/>
</dbReference>
<keyword evidence="12" id="KW-1185">Reference proteome</keyword>
<dbReference type="SUPFAM" id="SSF52540">
    <property type="entry name" value="P-loop containing nucleoside triphosphate hydrolases"/>
    <property type="match status" value="1"/>
</dbReference>
<comment type="subcellular location">
    <subcellularLocation>
        <location evidence="8">Cell membrane</location>
        <topology evidence="8">Multi-pass membrane protein</topology>
    </subcellularLocation>
    <subcellularLocation>
        <location evidence="1">Membrane</location>
        <topology evidence="1">Multi-pass membrane protein</topology>
    </subcellularLocation>
</comment>
<keyword evidence="2" id="KW-0500">Molybdenum</keyword>
<accession>A0A964FDE1</accession>
<feature type="domain" description="ABC transporter" evidence="9">
    <location>
        <begin position="254"/>
        <end position="488"/>
    </location>
</feature>
<dbReference type="GO" id="GO:0005524">
    <property type="term" value="F:ATP binding"/>
    <property type="evidence" value="ECO:0007669"/>
    <property type="project" value="UniProtKB-KW"/>
</dbReference>
<sequence>MDSIFSPVWISLKTAVTATTITFGIGILTAWWMANYQGTAKGLIDGILTAPLVLPPTVVGFLLLLALGKNGLIGKLLNLVGMRIIFTWYATVIAAVVVSFPLMYKAALAAFQQSKKGNLIACARTLGASETTIFWRIIIPLAKPGLIAGILLAFARALGEFGATLILAGSIPDRTQTIPIAIFFAAESGAMDRALGLVIILLSISLSVMVAVNYWQNRRDWGIRGQGDTGIRGYGDKGIRGYGDTGTRGYGEICLEIDIQKQLPEFLLDIAFKIDFQQTPLGILGSSGAGKSSLLKCIAGLETPDCGKIVLNGKVLFDSATGINLTPQERYVGLLFQDYALFPHLNVAENIAFGMSAKKFPLAVKQEINKQLQQVSLAGMGKAAIPRLSGGELQRVALARVLASQPVITMLDEPFSALDTNLTAKLIKLLQKRITSYDGLTLYITHDLSQAYQLCPQLLIIDCGKAIAFGKKQEIIYNPPNLLAAQIIGWNNFSAAKQIAPQTIKALDWQWDLEIDGRIPDNLNKIAISSYEITFVESDRGTNTFPAWLADYTELPDSIILYLKLDLDPNNSPDDRLEVKVSLNRWQQLKSLTCPYYIQLPSDRIIMFSS</sequence>
<evidence type="ECO:0000256" key="2">
    <source>
        <dbReference type="ARBA" id="ARBA00022505"/>
    </source>
</evidence>
<evidence type="ECO:0000256" key="5">
    <source>
        <dbReference type="ARBA" id="ARBA00022840"/>
    </source>
</evidence>
<evidence type="ECO:0000313" key="11">
    <source>
        <dbReference type="EMBL" id="MCC0175465.1"/>
    </source>
</evidence>
<feature type="transmembrane region" description="Helical" evidence="8">
    <location>
        <begin position="194"/>
        <end position="215"/>
    </location>
</feature>
<dbReference type="EMBL" id="JADWDC010000001">
    <property type="protein sequence ID" value="MCC0175465.1"/>
    <property type="molecule type" value="Genomic_DNA"/>
</dbReference>
<dbReference type="GO" id="GO:0005886">
    <property type="term" value="C:plasma membrane"/>
    <property type="evidence" value="ECO:0007669"/>
    <property type="project" value="UniProtKB-SubCell"/>
</dbReference>
<keyword evidence="5" id="KW-0067">ATP-binding</keyword>
<evidence type="ECO:0000313" key="12">
    <source>
        <dbReference type="Proteomes" id="UP000729733"/>
    </source>
</evidence>
<evidence type="ECO:0000256" key="8">
    <source>
        <dbReference type="RuleBase" id="RU363032"/>
    </source>
</evidence>
<evidence type="ECO:0000259" key="10">
    <source>
        <dbReference type="PROSITE" id="PS50928"/>
    </source>
</evidence>
<dbReference type="SUPFAM" id="SSF161098">
    <property type="entry name" value="MetI-like"/>
    <property type="match status" value="1"/>
</dbReference>
<dbReference type="InterPro" id="IPR003593">
    <property type="entry name" value="AAA+_ATPase"/>
</dbReference>
<dbReference type="InterPro" id="IPR035906">
    <property type="entry name" value="MetI-like_sf"/>
</dbReference>
<gene>
    <name evidence="11" type="primary">modB</name>
    <name evidence="11" type="ORF">I4641_00525</name>
</gene>
<dbReference type="Proteomes" id="UP000729733">
    <property type="component" value="Unassembled WGS sequence"/>
</dbReference>
<name>A0A964FDE1_9CYAN</name>
<dbReference type="InterPro" id="IPR027417">
    <property type="entry name" value="P-loop_NTPase"/>
</dbReference>
<dbReference type="GO" id="GO:0016887">
    <property type="term" value="F:ATP hydrolysis activity"/>
    <property type="evidence" value="ECO:0007669"/>
    <property type="project" value="InterPro"/>
</dbReference>
<comment type="similarity">
    <text evidence="8">Belongs to the binding-protein-dependent transport system permease family.</text>
</comment>
<dbReference type="Gene3D" id="3.40.50.300">
    <property type="entry name" value="P-loop containing nucleotide triphosphate hydrolases"/>
    <property type="match status" value="1"/>
</dbReference>
<keyword evidence="6 8" id="KW-1133">Transmembrane helix</keyword>
<reference evidence="11" key="1">
    <citation type="journal article" date="2021" name="Antonie Van Leeuwenhoek">
        <title>Draft genome and description of Waterburya agarophytonicola gen. nov. sp. nov. (Pleurocapsales, Cyanobacteria): a seaweed symbiont.</title>
        <authorList>
            <person name="Bonthond G."/>
            <person name="Shalygin S."/>
            <person name="Bayer T."/>
            <person name="Weinberger F."/>
        </authorList>
    </citation>
    <scope>NUCLEOTIDE SEQUENCE</scope>
    <source>
        <strain evidence="11">KI4</strain>
    </source>
</reference>
<feature type="transmembrane region" description="Helical" evidence="8">
    <location>
        <begin position="80"/>
        <end position="104"/>
    </location>
</feature>
<dbReference type="Pfam" id="PF00005">
    <property type="entry name" value="ABC_tran"/>
    <property type="match status" value="1"/>
</dbReference>
<evidence type="ECO:0000256" key="3">
    <source>
        <dbReference type="ARBA" id="ARBA00022692"/>
    </source>
</evidence>
<dbReference type="GO" id="GO:0015098">
    <property type="term" value="F:molybdate ion transmembrane transporter activity"/>
    <property type="evidence" value="ECO:0007669"/>
    <property type="project" value="InterPro"/>
</dbReference>
<dbReference type="Pfam" id="PF00528">
    <property type="entry name" value="BPD_transp_1"/>
    <property type="match status" value="1"/>
</dbReference>
<evidence type="ECO:0000256" key="1">
    <source>
        <dbReference type="ARBA" id="ARBA00004141"/>
    </source>
</evidence>
<dbReference type="InterPro" id="IPR003439">
    <property type="entry name" value="ABC_transporter-like_ATP-bd"/>
</dbReference>
<keyword evidence="3 8" id="KW-0812">Transmembrane</keyword>
<dbReference type="PROSITE" id="PS00211">
    <property type="entry name" value="ABC_TRANSPORTER_1"/>
    <property type="match status" value="1"/>
</dbReference>
<feature type="transmembrane region" description="Helical" evidence="8">
    <location>
        <begin position="12"/>
        <end position="34"/>
    </location>
</feature>
<feature type="domain" description="ABC transmembrane type-1" evidence="10">
    <location>
        <begin position="8"/>
        <end position="210"/>
    </location>
</feature>
<keyword evidence="4" id="KW-0547">Nucleotide-binding</keyword>
<dbReference type="CDD" id="cd06261">
    <property type="entry name" value="TM_PBP2"/>
    <property type="match status" value="1"/>
</dbReference>
<dbReference type="RefSeq" id="WP_229638464.1">
    <property type="nucleotide sequence ID" value="NZ_JADWDC010000001.1"/>
</dbReference>
<evidence type="ECO:0000259" key="9">
    <source>
        <dbReference type="PROSITE" id="PS50893"/>
    </source>
</evidence>
<dbReference type="InterPro" id="IPR000515">
    <property type="entry name" value="MetI-like"/>
</dbReference>
<keyword evidence="7 8" id="KW-0472">Membrane</keyword>
<organism evidence="11 12">
    <name type="scientific">Waterburya agarophytonicola KI4</name>
    <dbReference type="NCBI Taxonomy" id="2874699"/>
    <lineage>
        <taxon>Bacteria</taxon>
        <taxon>Bacillati</taxon>
        <taxon>Cyanobacteriota</taxon>
        <taxon>Cyanophyceae</taxon>
        <taxon>Pleurocapsales</taxon>
        <taxon>Hyellaceae</taxon>
        <taxon>Waterburya</taxon>
        <taxon>Waterburya agarophytonicola</taxon>
    </lineage>
</organism>
<dbReference type="PANTHER" id="PTHR43514">
    <property type="entry name" value="ABC TRANSPORTER I FAMILY MEMBER 10"/>
    <property type="match status" value="1"/>
</dbReference>
<evidence type="ECO:0000256" key="6">
    <source>
        <dbReference type="ARBA" id="ARBA00022989"/>
    </source>
</evidence>
<dbReference type="Gene3D" id="1.10.3720.10">
    <property type="entry name" value="MetI-like"/>
    <property type="match status" value="1"/>
</dbReference>
<dbReference type="PROSITE" id="PS50893">
    <property type="entry name" value="ABC_TRANSPORTER_2"/>
    <property type="match status" value="1"/>
</dbReference>
<protein>
    <submittedName>
        <fullName evidence="11">Molybdate ABC transporter permease subunit</fullName>
    </submittedName>
</protein>
<dbReference type="InterPro" id="IPR011867">
    <property type="entry name" value="ModB_ABC"/>
</dbReference>
<dbReference type="InterPro" id="IPR017871">
    <property type="entry name" value="ABC_transporter-like_CS"/>
</dbReference>
<dbReference type="SMART" id="SM00382">
    <property type="entry name" value="AAA"/>
    <property type="match status" value="1"/>
</dbReference>
<dbReference type="NCBIfam" id="TIGR02141">
    <property type="entry name" value="modB_ABC"/>
    <property type="match status" value="1"/>
</dbReference>
<dbReference type="InterPro" id="IPR050334">
    <property type="entry name" value="Molybdenum_import_ModC"/>
</dbReference>
<keyword evidence="8" id="KW-0813">Transport</keyword>
<proteinExistence type="inferred from homology"/>
<comment type="caution">
    <text evidence="11">The sequence shown here is derived from an EMBL/GenBank/DDBJ whole genome shotgun (WGS) entry which is preliminary data.</text>
</comment>
<feature type="transmembrane region" description="Helical" evidence="8">
    <location>
        <begin position="46"/>
        <end position="68"/>
    </location>
</feature>
<evidence type="ECO:0000256" key="7">
    <source>
        <dbReference type="ARBA" id="ARBA00023136"/>
    </source>
</evidence>
<dbReference type="AlphaFoldDB" id="A0A964FDE1"/>
<dbReference type="PANTHER" id="PTHR43514:SF1">
    <property type="entry name" value="SULFATE_THIOSULFATE IMPORT ATP-BINDING PROTEIN CYSA"/>
    <property type="match status" value="1"/>
</dbReference>